<feature type="binding site" evidence="7">
    <location>
        <position position="34"/>
    </location>
    <ligand>
        <name>ATP</name>
        <dbReference type="ChEBI" id="CHEBI:30616"/>
    </ligand>
</feature>
<dbReference type="EMBL" id="JBCNJP010000023">
    <property type="protein sequence ID" value="KAK9057317.1"/>
    <property type="molecule type" value="Genomic_DNA"/>
</dbReference>
<organism evidence="10 11">
    <name type="scientific">Deinandra increscens subsp. villosa</name>
    <dbReference type="NCBI Taxonomy" id="3103831"/>
    <lineage>
        <taxon>Eukaryota</taxon>
        <taxon>Viridiplantae</taxon>
        <taxon>Streptophyta</taxon>
        <taxon>Embryophyta</taxon>
        <taxon>Tracheophyta</taxon>
        <taxon>Spermatophyta</taxon>
        <taxon>Magnoliopsida</taxon>
        <taxon>eudicotyledons</taxon>
        <taxon>Gunneridae</taxon>
        <taxon>Pentapetalae</taxon>
        <taxon>asterids</taxon>
        <taxon>campanulids</taxon>
        <taxon>Asterales</taxon>
        <taxon>Asteraceae</taxon>
        <taxon>Asteroideae</taxon>
        <taxon>Heliantheae alliance</taxon>
        <taxon>Madieae</taxon>
        <taxon>Madiinae</taxon>
        <taxon>Deinandra</taxon>
    </lineage>
</organism>
<dbReference type="Pfam" id="PF00069">
    <property type="entry name" value="Pkinase"/>
    <property type="match status" value="1"/>
</dbReference>
<keyword evidence="5" id="KW-0418">Kinase</keyword>
<dbReference type="GO" id="GO:0005524">
    <property type="term" value="F:ATP binding"/>
    <property type="evidence" value="ECO:0007669"/>
    <property type="project" value="UniProtKB-UniRule"/>
</dbReference>
<dbReference type="PROSITE" id="PS50011">
    <property type="entry name" value="PROTEIN_KINASE_DOM"/>
    <property type="match status" value="1"/>
</dbReference>
<dbReference type="AlphaFoldDB" id="A0AAP0CNB8"/>
<dbReference type="InterPro" id="IPR017441">
    <property type="entry name" value="Protein_kinase_ATP_BS"/>
</dbReference>
<dbReference type="PROSITE" id="PS00107">
    <property type="entry name" value="PROTEIN_KINASE_ATP"/>
    <property type="match status" value="1"/>
</dbReference>
<dbReference type="InterPro" id="IPR050117">
    <property type="entry name" value="MAPK"/>
</dbReference>
<dbReference type="Proteomes" id="UP001408789">
    <property type="component" value="Unassembled WGS sequence"/>
</dbReference>
<evidence type="ECO:0000256" key="3">
    <source>
        <dbReference type="ARBA" id="ARBA00022679"/>
    </source>
</evidence>
<evidence type="ECO:0000256" key="8">
    <source>
        <dbReference type="RuleBase" id="RU000304"/>
    </source>
</evidence>
<evidence type="ECO:0000256" key="5">
    <source>
        <dbReference type="ARBA" id="ARBA00022777"/>
    </source>
</evidence>
<gene>
    <name evidence="10" type="ORF">SSX86_022152</name>
</gene>
<dbReference type="FunFam" id="1.10.510.10:FF:000624">
    <property type="entry name" value="Mitogen-activated protein kinase"/>
    <property type="match status" value="1"/>
</dbReference>
<proteinExistence type="inferred from homology"/>
<keyword evidence="4 7" id="KW-0547">Nucleotide-binding</keyword>
<keyword evidence="3" id="KW-0808">Transferase</keyword>
<protein>
    <recommendedName>
        <fullName evidence="9">Protein kinase domain-containing protein</fullName>
    </recommendedName>
</protein>
<name>A0AAP0CNB8_9ASTR</name>
<dbReference type="SMART" id="SM00220">
    <property type="entry name" value="S_TKc"/>
    <property type="match status" value="1"/>
</dbReference>
<comment type="similarity">
    <text evidence="1">Belongs to the protein kinase superfamily. CMGC Ser/Thr protein kinase family. MAP kinase subfamily.</text>
</comment>
<reference evidence="10 11" key="1">
    <citation type="submission" date="2024-04" db="EMBL/GenBank/DDBJ databases">
        <title>The reference genome of an endangered Asteraceae, Deinandra increscens subsp. villosa, native to the Central Coast of California.</title>
        <authorList>
            <person name="Guilliams M."/>
            <person name="Hasenstab-Lehman K."/>
            <person name="Meyer R."/>
            <person name="Mcevoy S."/>
        </authorList>
    </citation>
    <scope>NUCLEOTIDE SEQUENCE [LARGE SCALE GENOMIC DNA]</scope>
    <source>
        <tissue evidence="10">Leaf</tissue>
    </source>
</reference>
<evidence type="ECO:0000256" key="6">
    <source>
        <dbReference type="ARBA" id="ARBA00022840"/>
    </source>
</evidence>
<dbReference type="SUPFAM" id="SSF56112">
    <property type="entry name" value="Protein kinase-like (PK-like)"/>
    <property type="match status" value="1"/>
</dbReference>
<dbReference type="Gene3D" id="3.30.200.20">
    <property type="entry name" value="Phosphorylase Kinase, domain 1"/>
    <property type="match status" value="1"/>
</dbReference>
<dbReference type="InterPro" id="IPR000719">
    <property type="entry name" value="Prot_kinase_dom"/>
</dbReference>
<sequence length="364" mass="41878">MEKYQIIKKLGSGSYGAVWKAFNKETHETVAIKKLLTKYESPSDKIMIEREVKSLVFNRHENIIELKEIINQNNTIFLVFECMQGSLHDRMNERKKFTTKFSESEIRDVCFQIFQGLAYMHHNGYIHRDLKPMNVLVLDNVVKIGDFGLARETVNDPSPYTHFVGTKWYRAPEVFLHAKVYDSKVDMWAMGAVMAELFTFHPLFKGSSDLHVMHKICSVLGAPTQSSWPDGFQLARNMNYRFPDLPGVPFSEVLPFASEEAVNLTGSLLSWFPCARPTAMEALQHPFFHGCYRVPRNVRLHDSDPSLPLVFKLALIREWLKKSSSISLKISGCATAMVTRMDTNHDHDDDLISMLPEYPFEFMK</sequence>
<dbReference type="InterPro" id="IPR008271">
    <property type="entry name" value="Ser/Thr_kinase_AS"/>
</dbReference>
<evidence type="ECO:0000256" key="7">
    <source>
        <dbReference type="PROSITE-ProRule" id="PRU10141"/>
    </source>
</evidence>
<keyword evidence="11" id="KW-1185">Reference proteome</keyword>
<comment type="caution">
    <text evidence="10">The sequence shown here is derived from an EMBL/GenBank/DDBJ whole genome shotgun (WGS) entry which is preliminary data.</text>
</comment>
<dbReference type="PANTHER" id="PTHR24055">
    <property type="entry name" value="MITOGEN-ACTIVATED PROTEIN KINASE"/>
    <property type="match status" value="1"/>
</dbReference>
<keyword evidence="2 8" id="KW-0723">Serine/threonine-protein kinase</keyword>
<keyword evidence="6 7" id="KW-0067">ATP-binding</keyword>
<dbReference type="PROSITE" id="PS00108">
    <property type="entry name" value="PROTEIN_KINASE_ST"/>
    <property type="match status" value="1"/>
</dbReference>
<evidence type="ECO:0000313" key="11">
    <source>
        <dbReference type="Proteomes" id="UP001408789"/>
    </source>
</evidence>
<evidence type="ECO:0000256" key="2">
    <source>
        <dbReference type="ARBA" id="ARBA00022527"/>
    </source>
</evidence>
<dbReference type="GO" id="GO:0004674">
    <property type="term" value="F:protein serine/threonine kinase activity"/>
    <property type="evidence" value="ECO:0007669"/>
    <property type="project" value="UniProtKB-KW"/>
</dbReference>
<evidence type="ECO:0000313" key="10">
    <source>
        <dbReference type="EMBL" id="KAK9057317.1"/>
    </source>
</evidence>
<evidence type="ECO:0000259" key="9">
    <source>
        <dbReference type="PROSITE" id="PS50011"/>
    </source>
</evidence>
<evidence type="ECO:0000256" key="1">
    <source>
        <dbReference type="ARBA" id="ARBA00008832"/>
    </source>
</evidence>
<dbReference type="InterPro" id="IPR011009">
    <property type="entry name" value="Kinase-like_dom_sf"/>
</dbReference>
<feature type="domain" description="Protein kinase" evidence="9">
    <location>
        <begin position="4"/>
        <end position="288"/>
    </location>
</feature>
<dbReference type="Gene3D" id="1.10.510.10">
    <property type="entry name" value="Transferase(Phosphotransferase) domain 1"/>
    <property type="match status" value="1"/>
</dbReference>
<accession>A0AAP0CNB8</accession>
<evidence type="ECO:0000256" key="4">
    <source>
        <dbReference type="ARBA" id="ARBA00022741"/>
    </source>
</evidence>